<keyword evidence="14" id="KW-1133">Transmembrane helix</keyword>
<dbReference type="GO" id="GO:0020037">
    <property type="term" value="F:heme binding"/>
    <property type="evidence" value="ECO:0007669"/>
    <property type="project" value="InterPro"/>
</dbReference>
<comment type="subcellular location">
    <subcellularLocation>
        <location evidence="1">Cell membrane</location>
    </subcellularLocation>
</comment>
<evidence type="ECO:0000256" key="13">
    <source>
        <dbReference type="PIRSR" id="PIRSR000018-51"/>
    </source>
</evidence>
<feature type="binding site" description="covalent" evidence="12">
    <location>
        <position position="202"/>
    </location>
    <ligand>
        <name>heme c</name>
        <dbReference type="ChEBI" id="CHEBI:61717"/>
        <label>2</label>
    </ligand>
</feature>
<dbReference type="AlphaFoldDB" id="A0A411YX67"/>
<evidence type="ECO:0000313" key="17">
    <source>
        <dbReference type="Proteomes" id="UP000284547"/>
    </source>
</evidence>
<feature type="domain" description="Cytochrome c" evidence="15">
    <location>
        <begin position="40"/>
        <end position="145"/>
    </location>
</feature>
<sequence>MKAFLRVIIVVAVFAVIGLALFILVPVQTTGPQQAVAGDWEPAEGEGYYAMRLADCAACHTAEDGVQFAGGRPIESPVGTVYSSNITPDPETGIGNYTLDEFRAALYDGIRQDGAHLYPAMPYDNYRLISETDVRALYSYFKEEVAPVQNIVPDNDLPFPFDQRWGLRAWNWINLPDPGFQPMFDDEQLNRGAYIVEGPGHCGACHSPRNAVFGQNGFTAHDAPFLTGGEIAGWTAPDLRGPDSPPQRWDGEQLARILATGRNAHASIVGEMALVVEDSLQYLTPDDLAAVVAYLRHIGNDGPADDASEDGKAVAEDPGATKFDMLVASETSAMLTSANPEMALGARLYLDNCNACHFVDGLGASEVFPELDGNHLVNADQPTGLIHMIMFGDTLPSTGMRPMRLQMPGFAHRLSDEEVAELATFVRSAWSNTAGAVSADNVAEMRDNGSLSLAGDIAAQAGQFVTEEKN</sequence>
<keyword evidence="4 12" id="KW-0349">Heme</keyword>
<evidence type="ECO:0000256" key="14">
    <source>
        <dbReference type="SAM" id="Phobius"/>
    </source>
</evidence>
<dbReference type="PROSITE" id="PS51007">
    <property type="entry name" value="CYTC"/>
    <property type="match status" value="3"/>
</dbReference>
<keyword evidence="9" id="KW-0249">Electron transport</keyword>
<dbReference type="OrthoDB" id="9811281at2"/>
<evidence type="ECO:0000256" key="12">
    <source>
        <dbReference type="PIRSR" id="PIRSR000018-50"/>
    </source>
</evidence>
<dbReference type="EMBL" id="QWEY01000016">
    <property type="protein sequence ID" value="RGP35378.1"/>
    <property type="molecule type" value="Genomic_DNA"/>
</dbReference>
<dbReference type="InterPro" id="IPR036909">
    <property type="entry name" value="Cyt_c-like_dom_sf"/>
</dbReference>
<evidence type="ECO:0000256" key="11">
    <source>
        <dbReference type="ARBA" id="ARBA00023136"/>
    </source>
</evidence>
<feature type="domain" description="Cytochrome c" evidence="15">
    <location>
        <begin position="187"/>
        <end position="299"/>
    </location>
</feature>
<keyword evidence="8" id="KW-0677">Repeat</keyword>
<protein>
    <submittedName>
        <fullName evidence="16">Cytochrome c</fullName>
    </submittedName>
</protein>
<name>A0A411YX67_9RHOB</name>
<proteinExistence type="predicted"/>
<organism evidence="16 17">
    <name type="scientific">Pseudotabrizicola alkalilacus</name>
    <dbReference type="NCBI Taxonomy" id="2305252"/>
    <lineage>
        <taxon>Bacteria</taxon>
        <taxon>Pseudomonadati</taxon>
        <taxon>Pseudomonadota</taxon>
        <taxon>Alphaproteobacteria</taxon>
        <taxon>Rhodobacterales</taxon>
        <taxon>Paracoccaceae</taxon>
        <taxon>Pseudotabrizicola</taxon>
    </lineage>
</organism>
<feature type="binding site" description="covalent" evidence="12">
    <location>
        <position position="356"/>
    </location>
    <ligand>
        <name>heme c</name>
        <dbReference type="ChEBI" id="CHEBI:61717"/>
        <label>3</label>
    </ligand>
</feature>
<evidence type="ECO:0000256" key="1">
    <source>
        <dbReference type="ARBA" id="ARBA00004236"/>
    </source>
</evidence>
<dbReference type="Pfam" id="PF00034">
    <property type="entry name" value="Cytochrom_C"/>
    <property type="match status" value="2"/>
</dbReference>
<evidence type="ECO:0000259" key="15">
    <source>
        <dbReference type="PROSITE" id="PS51007"/>
    </source>
</evidence>
<feature type="binding site" description="covalent" evidence="12">
    <location>
        <position position="59"/>
    </location>
    <ligand>
        <name>heme c</name>
        <dbReference type="ChEBI" id="CHEBI:61717"/>
        <label>1</label>
    </ligand>
</feature>
<dbReference type="PANTHER" id="PTHR35008">
    <property type="entry name" value="BLL4482 PROTEIN-RELATED"/>
    <property type="match status" value="1"/>
</dbReference>
<keyword evidence="6 13" id="KW-0479">Metal-binding</keyword>
<keyword evidence="10 13" id="KW-0408">Iron</keyword>
<feature type="binding site" description="axial binding residue" evidence="13">
    <location>
        <position position="206"/>
    </location>
    <ligand>
        <name>heme c</name>
        <dbReference type="ChEBI" id="CHEBI:61717"/>
        <label>2</label>
    </ligand>
    <ligandPart>
        <name>Fe</name>
        <dbReference type="ChEBI" id="CHEBI:18248"/>
    </ligandPart>
</feature>
<dbReference type="GO" id="GO:0016614">
    <property type="term" value="F:oxidoreductase activity, acting on CH-OH group of donors"/>
    <property type="evidence" value="ECO:0007669"/>
    <property type="project" value="InterPro"/>
</dbReference>
<dbReference type="InterPro" id="IPR008168">
    <property type="entry name" value="Cyt_C_IC"/>
</dbReference>
<feature type="domain" description="Cytochrome c" evidence="15">
    <location>
        <begin position="340"/>
        <end position="430"/>
    </location>
</feature>
<dbReference type="Proteomes" id="UP000284547">
    <property type="component" value="Unassembled WGS sequence"/>
</dbReference>
<evidence type="ECO:0000256" key="7">
    <source>
        <dbReference type="ARBA" id="ARBA00022729"/>
    </source>
</evidence>
<feature type="binding site" description="covalent" evidence="12">
    <location>
        <position position="205"/>
    </location>
    <ligand>
        <name>heme c</name>
        <dbReference type="ChEBI" id="CHEBI:61717"/>
        <label>2</label>
    </ligand>
</feature>
<keyword evidence="2" id="KW-0813">Transport</keyword>
<dbReference type="Gene3D" id="1.10.760.10">
    <property type="entry name" value="Cytochrome c-like domain"/>
    <property type="match status" value="3"/>
</dbReference>
<keyword evidence="14" id="KW-0812">Transmembrane</keyword>
<keyword evidence="11 14" id="KW-0472">Membrane</keyword>
<dbReference type="PIRSF" id="PIRSF000018">
    <property type="entry name" value="Mb_ADH_cyt_c"/>
    <property type="match status" value="1"/>
</dbReference>
<feature type="binding site" description="axial binding residue" evidence="13">
    <location>
        <position position="60"/>
    </location>
    <ligand>
        <name>heme c</name>
        <dbReference type="ChEBI" id="CHEBI:61717"/>
        <label>1</label>
    </ligand>
    <ligandPart>
        <name>Fe</name>
        <dbReference type="ChEBI" id="CHEBI:18248"/>
    </ligandPart>
</feature>
<dbReference type="RefSeq" id="WP_118155898.1">
    <property type="nucleotide sequence ID" value="NZ_QWEY01000016.1"/>
</dbReference>
<evidence type="ECO:0000256" key="6">
    <source>
        <dbReference type="ARBA" id="ARBA00022723"/>
    </source>
</evidence>
<keyword evidence="5" id="KW-0679">Respiratory chain</keyword>
<comment type="cofactor">
    <cofactor evidence="12">
        <name>heme c</name>
        <dbReference type="ChEBI" id="CHEBI:61717"/>
    </cofactor>
    <text evidence="12">Binds 3 heme c groups covalently per subunit.</text>
</comment>
<feature type="binding site" description="axial binding residue" evidence="13">
    <location>
        <position position="357"/>
    </location>
    <ligand>
        <name>heme c</name>
        <dbReference type="ChEBI" id="CHEBI:61717"/>
        <label>3</label>
    </ligand>
    <ligandPart>
        <name>Fe</name>
        <dbReference type="ChEBI" id="CHEBI:18248"/>
    </ligandPart>
</feature>
<dbReference type="InterPro" id="IPR014353">
    <property type="entry name" value="Membr-bd_ADH_cyt_c"/>
</dbReference>
<evidence type="ECO:0000256" key="4">
    <source>
        <dbReference type="ARBA" id="ARBA00022617"/>
    </source>
</evidence>
<comment type="caution">
    <text evidence="16">The sequence shown here is derived from an EMBL/GenBank/DDBJ whole genome shotgun (WGS) entry which is preliminary data.</text>
</comment>
<dbReference type="GO" id="GO:0005886">
    <property type="term" value="C:plasma membrane"/>
    <property type="evidence" value="ECO:0007669"/>
    <property type="project" value="UniProtKB-SubCell"/>
</dbReference>
<dbReference type="GO" id="GO:0009055">
    <property type="term" value="F:electron transfer activity"/>
    <property type="evidence" value="ECO:0007669"/>
    <property type="project" value="InterPro"/>
</dbReference>
<reference evidence="16 17" key="1">
    <citation type="submission" date="2018-08" db="EMBL/GenBank/DDBJ databases">
        <title>Flavobacterium tibetense sp. nov., isolated from a wetland YonghuCo on Tibetan Plateau.</title>
        <authorList>
            <person name="Phurbu D."/>
            <person name="Lu H."/>
            <person name="Xing P."/>
        </authorList>
    </citation>
    <scope>NUCLEOTIDE SEQUENCE [LARGE SCALE GENOMIC DNA]</scope>
    <source>
        <strain evidence="16 17">DJC</strain>
    </source>
</reference>
<evidence type="ECO:0000256" key="10">
    <source>
        <dbReference type="ARBA" id="ARBA00023004"/>
    </source>
</evidence>
<evidence type="ECO:0000256" key="3">
    <source>
        <dbReference type="ARBA" id="ARBA00022475"/>
    </source>
</evidence>
<dbReference type="PRINTS" id="PR00605">
    <property type="entry name" value="CYTCHROMECIC"/>
</dbReference>
<keyword evidence="17" id="KW-1185">Reference proteome</keyword>
<dbReference type="InterPro" id="IPR009056">
    <property type="entry name" value="Cyt_c-like_dom"/>
</dbReference>
<dbReference type="GO" id="GO:0005506">
    <property type="term" value="F:iron ion binding"/>
    <property type="evidence" value="ECO:0007669"/>
    <property type="project" value="InterPro"/>
</dbReference>
<keyword evidence="7" id="KW-0732">Signal</keyword>
<evidence type="ECO:0000256" key="8">
    <source>
        <dbReference type="ARBA" id="ARBA00022737"/>
    </source>
</evidence>
<feature type="transmembrane region" description="Helical" evidence="14">
    <location>
        <begin position="7"/>
        <end position="27"/>
    </location>
</feature>
<evidence type="ECO:0000256" key="5">
    <source>
        <dbReference type="ARBA" id="ARBA00022660"/>
    </source>
</evidence>
<feature type="binding site" description="covalent" evidence="12">
    <location>
        <position position="56"/>
    </location>
    <ligand>
        <name>heme c</name>
        <dbReference type="ChEBI" id="CHEBI:61717"/>
        <label>1</label>
    </ligand>
</feature>
<evidence type="ECO:0000256" key="2">
    <source>
        <dbReference type="ARBA" id="ARBA00022448"/>
    </source>
</evidence>
<evidence type="ECO:0000313" key="16">
    <source>
        <dbReference type="EMBL" id="RGP35378.1"/>
    </source>
</evidence>
<evidence type="ECO:0000256" key="9">
    <source>
        <dbReference type="ARBA" id="ARBA00022982"/>
    </source>
</evidence>
<keyword evidence="3" id="KW-1003">Cell membrane</keyword>
<dbReference type="PANTHER" id="PTHR35008:SF8">
    <property type="entry name" value="ALCOHOL DEHYDROGENASE CYTOCHROME C SUBUNIT"/>
    <property type="match status" value="1"/>
</dbReference>
<dbReference type="InterPro" id="IPR051459">
    <property type="entry name" value="Cytochrome_c-type_DH"/>
</dbReference>
<accession>A0A411YX67</accession>
<dbReference type="SUPFAM" id="SSF46626">
    <property type="entry name" value="Cytochrome c"/>
    <property type="match status" value="3"/>
</dbReference>
<feature type="binding site" description="covalent" evidence="12">
    <location>
        <position position="353"/>
    </location>
    <ligand>
        <name>heme c</name>
        <dbReference type="ChEBI" id="CHEBI:61717"/>
        <label>3</label>
    </ligand>
</feature>
<gene>
    <name evidence="16" type="ORF">D1012_20020</name>
</gene>